<organism evidence="1 2">
    <name type="scientific">Microcystis aeruginosa TAIHU98</name>
    <dbReference type="NCBI Taxonomy" id="1134457"/>
    <lineage>
        <taxon>Bacteria</taxon>
        <taxon>Bacillati</taxon>
        <taxon>Cyanobacteriota</taxon>
        <taxon>Cyanophyceae</taxon>
        <taxon>Oscillatoriophycideae</taxon>
        <taxon>Chroococcales</taxon>
        <taxon>Microcystaceae</taxon>
        <taxon>Microcystis</taxon>
    </lineage>
</organism>
<name>L7E3A5_MICAE</name>
<comment type="caution">
    <text evidence="1">The sequence shown here is derived from an EMBL/GenBank/DDBJ whole genome shotgun (WGS) entry which is preliminary data.</text>
</comment>
<dbReference type="Proteomes" id="UP000010932">
    <property type="component" value="Unassembled WGS sequence"/>
</dbReference>
<dbReference type="AlphaFoldDB" id="L7E3A5"/>
<evidence type="ECO:0000313" key="1">
    <source>
        <dbReference type="EMBL" id="ELP53519.1"/>
    </source>
</evidence>
<accession>L7E3A5</accession>
<sequence length="37" mass="4084">MSALLMDVNFYPLVYQTLAPRVWGNGAVLPFPAINFG</sequence>
<dbReference type="PATRIC" id="fig|1134457.3.peg.2401"/>
<dbReference type="EMBL" id="ANKQ01000002">
    <property type="protein sequence ID" value="ELP53519.1"/>
    <property type="molecule type" value="Genomic_DNA"/>
</dbReference>
<reference evidence="1 2" key="1">
    <citation type="journal article" date="2013" name="Genome Announc.">
        <title>Whole-Genome Sequence of Microcystis aeruginosa TAIHU98, a Nontoxic Bloom-Forming Strain Isolated from Taihu Lake, China.</title>
        <authorList>
            <person name="Yang C."/>
            <person name="Zhang W."/>
            <person name="Ren M."/>
            <person name="Song L."/>
            <person name="Li T."/>
            <person name="Zhao J."/>
        </authorList>
    </citation>
    <scope>NUCLEOTIDE SEQUENCE [LARGE SCALE GENOMIC DNA]</scope>
    <source>
        <strain evidence="1 2">TAIHU98</strain>
    </source>
</reference>
<gene>
    <name evidence="1" type="ORF">O53_2325</name>
</gene>
<protein>
    <submittedName>
        <fullName evidence="1">Uncharacterized protein</fullName>
    </submittedName>
</protein>
<evidence type="ECO:0000313" key="2">
    <source>
        <dbReference type="Proteomes" id="UP000010932"/>
    </source>
</evidence>
<proteinExistence type="predicted"/>